<dbReference type="Proteomes" id="UP000181790">
    <property type="component" value="Unassembled WGS sequence"/>
</dbReference>
<dbReference type="EMBL" id="MORL01000051">
    <property type="protein sequence ID" value="OIN55616.1"/>
    <property type="molecule type" value="Genomic_DNA"/>
</dbReference>
<keyword evidence="2" id="KW-1185">Reference proteome</keyword>
<protein>
    <submittedName>
        <fullName evidence="1">Uncharacterized protein</fullName>
    </submittedName>
</protein>
<organism evidence="1 2">
    <name type="scientific">Arsenicibacter rosenii</name>
    <dbReference type="NCBI Taxonomy" id="1750698"/>
    <lineage>
        <taxon>Bacteria</taxon>
        <taxon>Pseudomonadati</taxon>
        <taxon>Bacteroidota</taxon>
        <taxon>Cytophagia</taxon>
        <taxon>Cytophagales</taxon>
        <taxon>Spirosomataceae</taxon>
        <taxon>Arsenicibacter</taxon>
    </lineage>
</organism>
<accession>A0A1S2VBM5</accession>
<dbReference type="RefSeq" id="WP_071506761.1">
    <property type="nucleotide sequence ID" value="NZ_MORL01000051.1"/>
</dbReference>
<gene>
    <name evidence="1" type="ORF">BLX24_29180</name>
</gene>
<evidence type="ECO:0000313" key="1">
    <source>
        <dbReference type="EMBL" id="OIN55616.1"/>
    </source>
</evidence>
<proteinExistence type="predicted"/>
<sequence length="85" mass="9834">MSVNLIKNILKKESPSFNELIDCFEQVKRNGNVVVIKFDGERSENGYTIFISFPLLKNKEMIREDTNDLKTGLMKALSKYLEIFS</sequence>
<dbReference type="OrthoDB" id="679736at2"/>
<comment type="caution">
    <text evidence="1">The sequence shown here is derived from an EMBL/GenBank/DDBJ whole genome shotgun (WGS) entry which is preliminary data.</text>
</comment>
<dbReference type="AlphaFoldDB" id="A0A1S2VBM5"/>
<reference evidence="1 2" key="1">
    <citation type="submission" date="2016-10" db="EMBL/GenBank/DDBJ databases">
        <title>Arsenicibacter rosenii gen. nov., sp. nov., an efficient arsenic-methylating bacterium isolated from an arsenic-contaminated paddy soil.</title>
        <authorList>
            <person name="Huang K."/>
        </authorList>
    </citation>
    <scope>NUCLEOTIDE SEQUENCE [LARGE SCALE GENOMIC DNA]</scope>
    <source>
        <strain evidence="1 2">SM-1</strain>
    </source>
</reference>
<evidence type="ECO:0000313" key="2">
    <source>
        <dbReference type="Proteomes" id="UP000181790"/>
    </source>
</evidence>
<name>A0A1S2VBM5_9BACT</name>